<keyword evidence="1" id="KW-0812">Transmembrane</keyword>
<protein>
    <submittedName>
        <fullName evidence="2">Uncharacterized protein</fullName>
    </submittedName>
</protein>
<gene>
    <name evidence="2" type="ORF">HW450_12320</name>
</gene>
<keyword evidence="1" id="KW-1133">Transmembrane helix</keyword>
<evidence type="ECO:0000313" key="2">
    <source>
        <dbReference type="EMBL" id="QMV85093.1"/>
    </source>
</evidence>
<dbReference type="EMBL" id="CP059833">
    <property type="protein sequence ID" value="QMV85093.1"/>
    <property type="molecule type" value="Genomic_DNA"/>
</dbReference>
<accession>A0A7G5FEQ2</accession>
<organism evidence="2 3">
    <name type="scientific">Corynebacterium hindlerae</name>
    <dbReference type="NCBI Taxonomy" id="699041"/>
    <lineage>
        <taxon>Bacteria</taxon>
        <taxon>Bacillati</taxon>
        <taxon>Actinomycetota</taxon>
        <taxon>Actinomycetes</taxon>
        <taxon>Mycobacteriales</taxon>
        <taxon>Corynebacteriaceae</taxon>
        <taxon>Corynebacterium</taxon>
    </lineage>
</organism>
<feature type="transmembrane region" description="Helical" evidence="1">
    <location>
        <begin position="52"/>
        <end position="76"/>
    </location>
</feature>
<dbReference type="AlphaFoldDB" id="A0A7G5FEQ2"/>
<evidence type="ECO:0000313" key="3">
    <source>
        <dbReference type="Proteomes" id="UP000515570"/>
    </source>
</evidence>
<sequence length="82" mass="8802">MLSRFTLISSFLVAALVSSEPFQGNDGFRAISAVILGCMAVVVAVKKRQFTIAALALVAPWIDILLMFLAFGIFGIRVNLGI</sequence>
<keyword evidence="3" id="KW-1185">Reference proteome</keyword>
<evidence type="ECO:0000256" key="1">
    <source>
        <dbReference type="SAM" id="Phobius"/>
    </source>
</evidence>
<dbReference type="RefSeq" id="WP_182385899.1">
    <property type="nucleotide sequence ID" value="NZ_CP059833.1"/>
</dbReference>
<proteinExistence type="predicted"/>
<reference evidence="2 3" key="1">
    <citation type="submission" date="2020-07" db="EMBL/GenBank/DDBJ databases">
        <title>non toxigenic Corynebacterium sp. nov from a clinical source.</title>
        <authorList>
            <person name="Bernier A.-M."/>
            <person name="Bernard K."/>
        </authorList>
    </citation>
    <scope>NUCLEOTIDE SEQUENCE [LARGE SCALE GENOMIC DNA]</scope>
    <source>
        <strain evidence="3">NML 93-0612</strain>
    </source>
</reference>
<name>A0A7G5FEQ2_9CORY</name>
<keyword evidence="1" id="KW-0472">Membrane</keyword>
<feature type="transmembrane region" description="Helical" evidence="1">
    <location>
        <begin position="29"/>
        <end position="45"/>
    </location>
</feature>
<dbReference type="Proteomes" id="UP000515570">
    <property type="component" value="Chromosome"/>
</dbReference>